<feature type="transmembrane region" description="Helical" evidence="3">
    <location>
        <begin position="73"/>
        <end position="91"/>
    </location>
</feature>
<dbReference type="RefSeq" id="WP_253576938.1">
    <property type="nucleotide sequence ID" value="NZ_CP126026.1"/>
</dbReference>
<accession>A0ABV4FCW3</accession>
<keyword evidence="5" id="KW-0378">Hydrolase</keyword>
<evidence type="ECO:0000256" key="3">
    <source>
        <dbReference type="SAM" id="Phobius"/>
    </source>
</evidence>
<feature type="domain" description="Prepilin type IV endopeptidase peptidase" evidence="4">
    <location>
        <begin position="55"/>
        <end position="162"/>
    </location>
</feature>
<proteinExistence type="inferred from homology"/>
<dbReference type="GO" id="GO:0008168">
    <property type="term" value="F:methyltransferase activity"/>
    <property type="evidence" value="ECO:0007669"/>
    <property type="project" value="UniProtKB-KW"/>
</dbReference>
<dbReference type="EC" id="2.1.1.-" evidence="5"/>
<dbReference type="InterPro" id="IPR014032">
    <property type="entry name" value="Peptidase_A24A_bac"/>
</dbReference>
<dbReference type="InterPro" id="IPR000045">
    <property type="entry name" value="Prepilin_IV_endopep_pep"/>
</dbReference>
<keyword evidence="3" id="KW-0812">Transmembrane</keyword>
<name>A0ABV4FCW3_BRAEL</name>
<reference evidence="5 6" key="1">
    <citation type="submission" date="2024-07" db="EMBL/GenBank/DDBJ databases">
        <title>Genomic Encyclopedia of Type Strains, Phase V (KMG-V): Genome sequencing to study the core and pangenomes of soil and plant-associated prokaryotes.</title>
        <authorList>
            <person name="Whitman W."/>
        </authorList>
    </citation>
    <scope>NUCLEOTIDE SEQUENCE [LARGE SCALE GENOMIC DNA]</scope>
    <source>
        <strain evidence="5 6">USDA 415</strain>
    </source>
</reference>
<keyword evidence="5" id="KW-0808">Transferase</keyword>
<keyword evidence="3" id="KW-0472">Membrane</keyword>
<evidence type="ECO:0000313" key="6">
    <source>
        <dbReference type="Proteomes" id="UP001565471"/>
    </source>
</evidence>
<feature type="transmembrane region" description="Helical" evidence="3">
    <location>
        <begin position="97"/>
        <end position="115"/>
    </location>
</feature>
<gene>
    <name evidence="5" type="ORF">ABIF29_007728</name>
</gene>
<evidence type="ECO:0000256" key="1">
    <source>
        <dbReference type="ARBA" id="ARBA00005801"/>
    </source>
</evidence>
<keyword evidence="6" id="KW-1185">Reference proteome</keyword>
<comment type="caution">
    <text evidence="5">The sequence shown here is derived from an EMBL/GenBank/DDBJ whole genome shotgun (WGS) entry which is preliminary data.</text>
</comment>
<dbReference type="PRINTS" id="PR00864">
    <property type="entry name" value="PREPILNPTASE"/>
</dbReference>
<dbReference type="PANTHER" id="PTHR30487">
    <property type="entry name" value="TYPE 4 PREPILIN-LIKE PROTEINS LEADER PEPTIDE-PROCESSING ENZYME"/>
    <property type="match status" value="1"/>
</dbReference>
<feature type="transmembrane region" description="Helical" evidence="3">
    <location>
        <begin position="46"/>
        <end position="66"/>
    </location>
</feature>
<protein>
    <submittedName>
        <fullName evidence="5">Leader peptidase (Prepilin peptidase)/N-methyltransferase</fullName>
        <ecNumber evidence="5">2.1.1.-</ecNumber>
        <ecNumber evidence="5">3.4.23.43</ecNumber>
    </submittedName>
</protein>
<dbReference type="InterPro" id="IPR050882">
    <property type="entry name" value="Prepilin_peptidase/N-MTase"/>
</dbReference>
<comment type="similarity">
    <text evidence="1 2">Belongs to the peptidase A24 family.</text>
</comment>
<keyword evidence="3" id="KW-1133">Transmembrane helix</keyword>
<evidence type="ECO:0000313" key="5">
    <source>
        <dbReference type="EMBL" id="MEY9320929.1"/>
    </source>
</evidence>
<feature type="transmembrane region" description="Helical" evidence="3">
    <location>
        <begin position="151"/>
        <end position="169"/>
    </location>
</feature>
<dbReference type="Pfam" id="PF01478">
    <property type="entry name" value="Peptidase_A24"/>
    <property type="match status" value="1"/>
</dbReference>
<evidence type="ECO:0000259" key="4">
    <source>
        <dbReference type="Pfam" id="PF01478"/>
    </source>
</evidence>
<dbReference type="EC" id="3.4.23.43" evidence="5"/>
<evidence type="ECO:0000256" key="2">
    <source>
        <dbReference type="RuleBase" id="RU003793"/>
    </source>
</evidence>
<dbReference type="EMBL" id="JBGBZA010000002">
    <property type="protein sequence ID" value="MEY9320929.1"/>
    <property type="molecule type" value="Genomic_DNA"/>
</dbReference>
<dbReference type="Gene3D" id="1.20.120.1220">
    <property type="match status" value="1"/>
</dbReference>
<dbReference type="GO" id="GO:0004190">
    <property type="term" value="F:aspartic-type endopeptidase activity"/>
    <property type="evidence" value="ECO:0007669"/>
    <property type="project" value="UniProtKB-EC"/>
</dbReference>
<keyword evidence="5" id="KW-0489">Methyltransferase</keyword>
<feature type="transmembrane region" description="Helical" evidence="3">
    <location>
        <begin position="181"/>
        <end position="201"/>
    </location>
</feature>
<organism evidence="5 6">
    <name type="scientific">Bradyrhizobium elkanii</name>
    <dbReference type="NCBI Taxonomy" id="29448"/>
    <lineage>
        <taxon>Bacteria</taxon>
        <taxon>Pseudomonadati</taxon>
        <taxon>Pseudomonadota</taxon>
        <taxon>Alphaproteobacteria</taxon>
        <taxon>Hyphomicrobiales</taxon>
        <taxon>Nitrobacteraceae</taxon>
        <taxon>Bradyrhizobium</taxon>
    </lineage>
</organism>
<sequence length="202" mass="21454">MTITISQTRSRCCRPIEIGLFNARELLQHNARTRHLSVAMQIDREALYLIGSYGALCILCCAVALIDLRHGIIPNWLNLAIAALGLANVVVTEGTMAAFTAMGIAVLIGILFLLLQRVYFALRQVDGLGLGDVKFLAAAAIWVGATGIPTLLLIAAIAALGVAGGLQLAGHEMKRQTSIPFGPFLALGLLVTPALQSWLALN</sequence>
<dbReference type="Proteomes" id="UP001565471">
    <property type="component" value="Unassembled WGS sequence"/>
</dbReference>
<dbReference type="PANTHER" id="PTHR30487:SF0">
    <property type="entry name" value="PREPILIN LEADER PEPTIDASE_N-METHYLTRANSFERASE-RELATED"/>
    <property type="match status" value="1"/>
</dbReference>
<dbReference type="GO" id="GO:0032259">
    <property type="term" value="P:methylation"/>
    <property type="evidence" value="ECO:0007669"/>
    <property type="project" value="UniProtKB-KW"/>
</dbReference>